<name>A0ABR0PB98_GOSAR</name>
<dbReference type="Proteomes" id="UP001358586">
    <property type="component" value="Chromosome 7"/>
</dbReference>
<gene>
    <name evidence="1" type="ORF">PVK06_023431</name>
</gene>
<evidence type="ECO:0000313" key="2">
    <source>
        <dbReference type="Proteomes" id="UP001358586"/>
    </source>
</evidence>
<accession>A0ABR0PB98</accession>
<proteinExistence type="predicted"/>
<dbReference type="EMBL" id="JARKNE010000007">
    <property type="protein sequence ID" value="KAK5818492.1"/>
    <property type="molecule type" value="Genomic_DNA"/>
</dbReference>
<organism evidence="1 2">
    <name type="scientific">Gossypium arboreum</name>
    <name type="common">Tree cotton</name>
    <name type="synonym">Gossypium nanking</name>
    <dbReference type="NCBI Taxonomy" id="29729"/>
    <lineage>
        <taxon>Eukaryota</taxon>
        <taxon>Viridiplantae</taxon>
        <taxon>Streptophyta</taxon>
        <taxon>Embryophyta</taxon>
        <taxon>Tracheophyta</taxon>
        <taxon>Spermatophyta</taxon>
        <taxon>Magnoliopsida</taxon>
        <taxon>eudicotyledons</taxon>
        <taxon>Gunneridae</taxon>
        <taxon>Pentapetalae</taxon>
        <taxon>rosids</taxon>
        <taxon>malvids</taxon>
        <taxon>Malvales</taxon>
        <taxon>Malvaceae</taxon>
        <taxon>Malvoideae</taxon>
        <taxon>Gossypium</taxon>
    </lineage>
</organism>
<evidence type="ECO:0000313" key="1">
    <source>
        <dbReference type="EMBL" id="KAK5818492.1"/>
    </source>
</evidence>
<sequence>MRNDDVKPIFRQIVIETSFYAVYYIGNGTLSSSTKIDYSIDHYCLLGVEFFNGIQQRVTASVSSN</sequence>
<comment type="caution">
    <text evidence="1">The sequence shown here is derived from an EMBL/GenBank/DDBJ whole genome shotgun (WGS) entry which is preliminary data.</text>
</comment>
<reference evidence="1 2" key="1">
    <citation type="submission" date="2023-03" db="EMBL/GenBank/DDBJ databases">
        <title>WGS of Gossypium arboreum.</title>
        <authorList>
            <person name="Yu D."/>
        </authorList>
    </citation>
    <scope>NUCLEOTIDE SEQUENCE [LARGE SCALE GENOMIC DNA]</scope>
    <source>
        <tissue evidence="1">Leaf</tissue>
    </source>
</reference>
<keyword evidence="2" id="KW-1185">Reference proteome</keyword>
<protein>
    <submittedName>
        <fullName evidence="1">Uncharacterized protein</fullName>
    </submittedName>
</protein>